<feature type="transmembrane region" description="Helical" evidence="1">
    <location>
        <begin position="21"/>
        <end position="38"/>
    </location>
</feature>
<evidence type="ECO:0000313" key="2">
    <source>
        <dbReference type="EMBL" id="TDQ64805.1"/>
    </source>
</evidence>
<organism evidence="2 3">
    <name type="scientific">Actinomycetospora succinea</name>
    <dbReference type="NCBI Taxonomy" id="663603"/>
    <lineage>
        <taxon>Bacteria</taxon>
        <taxon>Bacillati</taxon>
        <taxon>Actinomycetota</taxon>
        <taxon>Actinomycetes</taxon>
        <taxon>Pseudonocardiales</taxon>
        <taxon>Pseudonocardiaceae</taxon>
        <taxon>Actinomycetospora</taxon>
    </lineage>
</organism>
<feature type="transmembrane region" description="Helical" evidence="1">
    <location>
        <begin position="44"/>
        <end position="63"/>
    </location>
</feature>
<feature type="transmembrane region" description="Helical" evidence="1">
    <location>
        <begin position="70"/>
        <end position="88"/>
    </location>
</feature>
<gene>
    <name evidence="2" type="ORF">EV188_10152</name>
</gene>
<keyword evidence="1" id="KW-1133">Transmembrane helix</keyword>
<evidence type="ECO:0000256" key="1">
    <source>
        <dbReference type="SAM" id="Phobius"/>
    </source>
</evidence>
<reference evidence="2 3" key="1">
    <citation type="submission" date="2019-03" db="EMBL/GenBank/DDBJ databases">
        <title>Genomic Encyclopedia of Type Strains, Phase IV (KMG-IV): sequencing the most valuable type-strain genomes for metagenomic binning, comparative biology and taxonomic classification.</title>
        <authorList>
            <person name="Goeker M."/>
        </authorList>
    </citation>
    <scope>NUCLEOTIDE SEQUENCE [LARGE SCALE GENOMIC DNA]</scope>
    <source>
        <strain evidence="2 3">DSM 45775</strain>
    </source>
</reference>
<evidence type="ECO:0000313" key="3">
    <source>
        <dbReference type="Proteomes" id="UP000295705"/>
    </source>
</evidence>
<sequence>MAVIGAVRYPLRAGLRPSSSRVVSVLAVVLTAGGFDLLADETLLHVLGVALVAAAVGAVRLALRGRLQSLFVVINLAVLVQPAAHALTTVTQAGAARLQHDHVVPEELTALALQLAITLLVVVVASSEPLLVAGGHAHLQLLRVVLGLPPVPSSSGPDRRAPAPADAVVHRVDLVRCRPHRGPPPAAVPVV</sequence>
<dbReference type="Proteomes" id="UP000295705">
    <property type="component" value="Unassembled WGS sequence"/>
</dbReference>
<proteinExistence type="predicted"/>
<keyword evidence="3" id="KW-1185">Reference proteome</keyword>
<dbReference type="AlphaFoldDB" id="A0A4R6VWE5"/>
<dbReference type="EMBL" id="SNYO01000001">
    <property type="protein sequence ID" value="TDQ64805.1"/>
    <property type="molecule type" value="Genomic_DNA"/>
</dbReference>
<comment type="caution">
    <text evidence="2">The sequence shown here is derived from an EMBL/GenBank/DDBJ whole genome shotgun (WGS) entry which is preliminary data.</text>
</comment>
<keyword evidence="1" id="KW-0472">Membrane</keyword>
<name>A0A4R6VWE5_9PSEU</name>
<protein>
    <submittedName>
        <fullName evidence="2">Uncharacterized protein</fullName>
    </submittedName>
</protein>
<accession>A0A4R6VWE5</accession>
<feature type="transmembrane region" description="Helical" evidence="1">
    <location>
        <begin position="108"/>
        <end position="133"/>
    </location>
</feature>
<keyword evidence="1" id="KW-0812">Transmembrane</keyword>